<evidence type="ECO:0000256" key="5">
    <source>
        <dbReference type="ARBA" id="ARBA00023239"/>
    </source>
</evidence>
<dbReference type="EC" id="4.2.2.29" evidence="7"/>
<feature type="compositionally biased region" description="Basic and acidic residues" evidence="8">
    <location>
        <begin position="1"/>
        <end position="10"/>
    </location>
</feature>
<feature type="region of interest" description="Disordered" evidence="8">
    <location>
        <begin position="1"/>
        <end position="61"/>
    </location>
</feature>
<accession>G8QS85</accession>
<dbReference type="eggNOG" id="COG1559">
    <property type="taxonomic scope" value="Bacteria"/>
</dbReference>
<organism evidence="9 10">
    <name type="scientific">Sphaerochaeta pleomorpha (strain ATCC BAA-1885 / DSM 22778 / Grapes)</name>
    <dbReference type="NCBI Taxonomy" id="158190"/>
    <lineage>
        <taxon>Bacteria</taxon>
        <taxon>Pseudomonadati</taxon>
        <taxon>Spirochaetota</taxon>
        <taxon>Spirochaetia</taxon>
        <taxon>Spirochaetales</taxon>
        <taxon>Sphaerochaetaceae</taxon>
        <taxon>Sphaerochaeta</taxon>
    </lineage>
</organism>
<keyword evidence="4 7" id="KW-0472">Membrane</keyword>
<feature type="transmembrane region" description="Helical" evidence="7">
    <location>
        <begin position="147"/>
        <end position="168"/>
    </location>
</feature>
<evidence type="ECO:0000256" key="4">
    <source>
        <dbReference type="ARBA" id="ARBA00023136"/>
    </source>
</evidence>
<dbReference type="GO" id="GO:0071555">
    <property type="term" value="P:cell wall organization"/>
    <property type="evidence" value="ECO:0007669"/>
    <property type="project" value="UniProtKB-KW"/>
</dbReference>
<feature type="site" description="Important for catalytic activity" evidence="7">
    <location>
        <position position="367"/>
    </location>
</feature>
<dbReference type="OrthoDB" id="9814591at2"/>
<keyword evidence="5 7" id="KW-0456">Lyase</keyword>
<dbReference type="PANTHER" id="PTHR30518:SF2">
    <property type="entry name" value="ENDOLYTIC MUREIN TRANSGLYCOSYLASE"/>
    <property type="match status" value="1"/>
</dbReference>
<evidence type="ECO:0000256" key="6">
    <source>
        <dbReference type="ARBA" id="ARBA00023316"/>
    </source>
</evidence>
<keyword evidence="3 7" id="KW-1133">Transmembrane helix</keyword>
<dbReference type="GO" id="GO:0005886">
    <property type="term" value="C:plasma membrane"/>
    <property type="evidence" value="ECO:0007669"/>
    <property type="project" value="UniProtKB-SubCell"/>
</dbReference>
<evidence type="ECO:0000256" key="7">
    <source>
        <dbReference type="HAMAP-Rule" id="MF_02065"/>
    </source>
</evidence>
<dbReference type="RefSeq" id="WP_014269795.1">
    <property type="nucleotide sequence ID" value="NC_016633.1"/>
</dbReference>
<dbReference type="PANTHER" id="PTHR30518">
    <property type="entry name" value="ENDOLYTIC MUREIN TRANSGLYCOSYLASE"/>
    <property type="match status" value="1"/>
</dbReference>
<reference evidence="9 10" key="1">
    <citation type="submission" date="2011-11" db="EMBL/GenBank/DDBJ databases">
        <title>Complete sequence of Spirochaeta sp. grapes.</title>
        <authorList>
            <consortium name="US DOE Joint Genome Institute"/>
            <person name="Lucas S."/>
            <person name="Han J."/>
            <person name="Lapidus A."/>
            <person name="Cheng J.-F."/>
            <person name="Goodwin L."/>
            <person name="Pitluck S."/>
            <person name="Peters L."/>
            <person name="Ovchinnikova G."/>
            <person name="Munk A.C."/>
            <person name="Detter J.C."/>
            <person name="Han C."/>
            <person name="Tapia R."/>
            <person name="Land M."/>
            <person name="Hauser L."/>
            <person name="Kyrpides N."/>
            <person name="Ivanova N."/>
            <person name="Pagani I."/>
            <person name="Ritalahtilisa K."/>
            <person name="Loeffler F."/>
            <person name="Woyke T."/>
        </authorList>
    </citation>
    <scope>NUCLEOTIDE SEQUENCE [LARGE SCALE GENOMIC DNA]</scope>
    <source>
        <strain evidence="10">ATCC BAA-1885 / DSM 22778 / Grapes</strain>
    </source>
</reference>
<keyword evidence="10" id="KW-1185">Reference proteome</keyword>
<comment type="function">
    <text evidence="7">Functions as a peptidoglycan terminase that cleaves nascent peptidoglycan strands endolytically to terminate their elongation.</text>
</comment>
<dbReference type="Gene3D" id="3.30.1490.480">
    <property type="entry name" value="Endolytic murein transglycosylase"/>
    <property type="match status" value="1"/>
</dbReference>
<dbReference type="AlphaFoldDB" id="G8QS85"/>
<name>G8QS85_SPHPG</name>
<comment type="subcellular location">
    <subcellularLocation>
        <location evidence="7">Cell inner membrane</location>
        <topology evidence="7">Single-pass membrane protein</topology>
    </subcellularLocation>
</comment>
<evidence type="ECO:0000256" key="2">
    <source>
        <dbReference type="ARBA" id="ARBA00022692"/>
    </source>
</evidence>
<gene>
    <name evidence="7" type="primary">mltG</name>
    <name evidence="9" type="ordered locus">SpiGrapes_1126</name>
</gene>
<dbReference type="Pfam" id="PF02618">
    <property type="entry name" value="YceG"/>
    <property type="match status" value="1"/>
</dbReference>
<evidence type="ECO:0000313" key="10">
    <source>
        <dbReference type="Proteomes" id="UP000005632"/>
    </source>
</evidence>
<evidence type="ECO:0000256" key="8">
    <source>
        <dbReference type="SAM" id="MobiDB-lite"/>
    </source>
</evidence>
<dbReference type="Proteomes" id="UP000005632">
    <property type="component" value="Chromosome"/>
</dbReference>
<protein>
    <recommendedName>
        <fullName evidence="7">Endolytic murein transglycosylase</fullName>
        <ecNumber evidence="7">4.2.2.29</ecNumber>
    </recommendedName>
    <alternativeName>
        <fullName evidence="7">Peptidoglycan lytic transglycosylase</fullName>
    </alternativeName>
    <alternativeName>
        <fullName evidence="7">Peptidoglycan polymerization terminase</fullName>
    </alternativeName>
</protein>
<keyword evidence="2 7" id="KW-0812">Transmembrane</keyword>
<feature type="region of interest" description="Disordered" evidence="8">
    <location>
        <begin position="410"/>
        <end position="431"/>
    </location>
</feature>
<dbReference type="EMBL" id="CP003155">
    <property type="protein sequence ID" value="AEV28946.1"/>
    <property type="molecule type" value="Genomic_DNA"/>
</dbReference>
<keyword evidence="7" id="KW-0997">Cell inner membrane</keyword>
<evidence type="ECO:0000256" key="3">
    <source>
        <dbReference type="ARBA" id="ARBA00022989"/>
    </source>
</evidence>
<sequence>MANKEDDKQSLLDPKLSATQKDRKPKSTGPTSGKIILKASAKAPVEKPAVRKKPQVSSRKVTIKVPAGVAKPIDSEKPVTKTAKASTVKVSKKPTVKKQTIVRTVKRIANPVVQGLPEKPKKEAIRKTIQPPPLGKRKGYRPSLLTILKPIAFILSAIICIICVVLYFETRKPETLLLAEDHVPSSMQSVQREALAIQIIPGMTARQVCSLLEQQGVTLDGQKLLDFLVSQNLASVLRSGSYLMQADMDNESIANQLTSNSLMVSVTIPPGYTIAAIDIYLANRGYAKSGEFFQASEDLKVAYGLSFSEGWLLSGTYSIKQDAAAKNLALSMFEAMLQGLKPYLDSERVSLYGVDAVLIVASMIQAETQDPREMPLIASVIYNRLDADQPLGIDATTRYELNDWEKPIPSSALEQQTPYNTRRKTGLPPSGISSPSLQAIEAACFPQSTDYFYYLHGTDKAIHLAKTYEEHKRNIEKYL</sequence>
<comment type="catalytic activity">
    <reaction evidence="7">
        <text>a peptidoglycan chain = a peptidoglycan chain with N-acetyl-1,6-anhydromuramyl-[peptide] at the reducing end + a peptidoglycan chain with N-acetylglucosamine at the non-reducing end.</text>
        <dbReference type="EC" id="4.2.2.29"/>
    </reaction>
</comment>
<dbReference type="HOGENOM" id="CLU_581246_0_0_12"/>
<dbReference type="NCBIfam" id="TIGR00247">
    <property type="entry name" value="endolytic transglycosylase MltG"/>
    <property type="match status" value="1"/>
</dbReference>
<keyword evidence="1 7" id="KW-1003">Cell membrane</keyword>
<proteinExistence type="inferred from homology"/>
<dbReference type="KEGG" id="sgp:SpiGrapes_1126"/>
<dbReference type="HAMAP" id="MF_02065">
    <property type="entry name" value="MltG"/>
    <property type="match status" value="1"/>
</dbReference>
<dbReference type="GO" id="GO:0008932">
    <property type="term" value="F:lytic endotransglycosylase activity"/>
    <property type="evidence" value="ECO:0007669"/>
    <property type="project" value="UniProtKB-UniRule"/>
</dbReference>
<evidence type="ECO:0000256" key="1">
    <source>
        <dbReference type="ARBA" id="ARBA00022475"/>
    </source>
</evidence>
<dbReference type="InterPro" id="IPR003770">
    <property type="entry name" value="MLTG-like"/>
</dbReference>
<dbReference type="GO" id="GO:0009252">
    <property type="term" value="P:peptidoglycan biosynthetic process"/>
    <property type="evidence" value="ECO:0007669"/>
    <property type="project" value="UniProtKB-UniRule"/>
</dbReference>
<evidence type="ECO:0000313" key="9">
    <source>
        <dbReference type="EMBL" id="AEV28946.1"/>
    </source>
</evidence>
<comment type="similarity">
    <text evidence="7">Belongs to the transglycosylase MltG family.</text>
</comment>
<keyword evidence="6 7" id="KW-0961">Cell wall biogenesis/degradation</keyword>
<dbReference type="STRING" id="158190.SpiGrapes_1126"/>